<dbReference type="InterPro" id="IPR016454">
    <property type="entry name" value="Cysteine_dSase"/>
</dbReference>
<feature type="domain" description="Aminotransferase class V" evidence="6">
    <location>
        <begin position="3"/>
        <end position="371"/>
    </location>
</feature>
<evidence type="ECO:0000313" key="8">
    <source>
        <dbReference type="Proteomes" id="UP000092714"/>
    </source>
</evidence>
<keyword evidence="8" id="KW-1185">Reference proteome</keyword>
<dbReference type="NCBIfam" id="TIGR01977">
    <property type="entry name" value="am_tr_V_EF2568"/>
    <property type="match status" value="1"/>
</dbReference>
<evidence type="ECO:0000256" key="4">
    <source>
        <dbReference type="ARBA" id="ARBA00022898"/>
    </source>
</evidence>
<dbReference type="InterPro" id="IPR015421">
    <property type="entry name" value="PyrdxlP-dep_Trfase_major"/>
</dbReference>
<organism evidence="7 8">
    <name type="scientific">Clostridium paraputrificum</name>
    <dbReference type="NCBI Taxonomy" id="29363"/>
    <lineage>
        <taxon>Bacteria</taxon>
        <taxon>Bacillati</taxon>
        <taxon>Bacillota</taxon>
        <taxon>Clostridia</taxon>
        <taxon>Eubacteriales</taxon>
        <taxon>Clostridiaceae</taxon>
        <taxon>Clostridium</taxon>
    </lineage>
</organism>
<evidence type="ECO:0000313" key="7">
    <source>
        <dbReference type="EMBL" id="OBY09607.1"/>
    </source>
</evidence>
<sequence>MEVYLDNASTSFPKPKVMADAMYDYIINVGGNSGRGNYSNSYESNKLILLTREKIADFFNYNKSENVIFTNNITSSLNILIKGILKQNDHVISTTLEHNSVLRPLFECSNLLNVNVDLVNSSKDGFINPIDIKNKINKNTKLVIISHASNVVGSIQNIEEIGAICKENNIFFIIDTAQTAGMIKVDMQRCNANAIAFTGHKSLLGPQGIGGFIIDDSLNDECSSILSGGTGSLSHSLNQPNFLPDKFECGTLNSPGIVGLSNSIDFINKEGLETIYSKNFYLRSKLYEGMLNIDGIKLYGNTDFSKYTTCISFNYKSFDPAEVSYFLECNGIKTRSGLHCAPLAHKSIESYPGGTIRFSLGYFNTEEEIDYTLSILNNINI</sequence>
<evidence type="ECO:0000256" key="1">
    <source>
        <dbReference type="ARBA" id="ARBA00001933"/>
    </source>
</evidence>
<dbReference type="PANTHER" id="PTHR43586:SF4">
    <property type="entry name" value="ISOPENICILLIN N EPIMERASE"/>
    <property type="match status" value="1"/>
</dbReference>
<dbReference type="SUPFAM" id="SSF53383">
    <property type="entry name" value="PLP-dependent transferases"/>
    <property type="match status" value="1"/>
</dbReference>
<dbReference type="OrthoDB" id="9804366at2"/>
<evidence type="ECO:0000256" key="5">
    <source>
        <dbReference type="ARBA" id="ARBA00050776"/>
    </source>
</evidence>
<dbReference type="InterPro" id="IPR010969">
    <property type="entry name" value="Cys_dSase-rel_unknwn_funct"/>
</dbReference>
<dbReference type="InterPro" id="IPR000192">
    <property type="entry name" value="Aminotrans_V_dom"/>
</dbReference>
<dbReference type="GO" id="GO:0031071">
    <property type="term" value="F:cysteine desulfurase activity"/>
    <property type="evidence" value="ECO:0007669"/>
    <property type="project" value="UniProtKB-EC"/>
</dbReference>
<comment type="caution">
    <text evidence="7">The sequence shown here is derived from an EMBL/GenBank/DDBJ whole genome shotgun (WGS) entry which is preliminary data.</text>
</comment>
<dbReference type="EC" id="2.8.1.7" evidence="3"/>
<dbReference type="InterPro" id="IPR015422">
    <property type="entry name" value="PyrdxlP-dep_Trfase_small"/>
</dbReference>
<dbReference type="Gene3D" id="3.40.640.10">
    <property type="entry name" value="Type I PLP-dependent aspartate aminotransferase-like (Major domain)"/>
    <property type="match status" value="1"/>
</dbReference>
<dbReference type="Gene3D" id="3.90.1150.10">
    <property type="entry name" value="Aspartate Aminotransferase, domain 1"/>
    <property type="match status" value="1"/>
</dbReference>
<keyword evidence="4" id="KW-0663">Pyridoxal phosphate</keyword>
<evidence type="ECO:0000256" key="2">
    <source>
        <dbReference type="ARBA" id="ARBA00010447"/>
    </source>
</evidence>
<protein>
    <recommendedName>
        <fullName evidence="3">cysteine desulfurase</fullName>
        <ecNumber evidence="3">2.8.1.7</ecNumber>
    </recommendedName>
</protein>
<evidence type="ECO:0000259" key="6">
    <source>
        <dbReference type="Pfam" id="PF00266"/>
    </source>
</evidence>
<comment type="cofactor">
    <cofactor evidence="1">
        <name>pyridoxal 5'-phosphate</name>
        <dbReference type="ChEBI" id="CHEBI:597326"/>
    </cofactor>
</comment>
<dbReference type="AlphaFoldDB" id="A0A1B8RLF2"/>
<name>A0A1B8RLF2_9CLOT</name>
<dbReference type="EMBL" id="MAPZ01000028">
    <property type="protein sequence ID" value="OBY09607.1"/>
    <property type="molecule type" value="Genomic_DNA"/>
</dbReference>
<dbReference type="eggNOG" id="COG0520">
    <property type="taxonomic scope" value="Bacteria"/>
</dbReference>
<accession>A0A1B8RLF2</accession>
<evidence type="ECO:0000256" key="3">
    <source>
        <dbReference type="ARBA" id="ARBA00012239"/>
    </source>
</evidence>
<dbReference type="Proteomes" id="UP000092714">
    <property type="component" value="Unassembled WGS sequence"/>
</dbReference>
<dbReference type="InterPro" id="IPR015424">
    <property type="entry name" value="PyrdxlP-dep_Trfase"/>
</dbReference>
<comment type="catalytic activity">
    <reaction evidence="5">
        <text>(sulfur carrier)-H + L-cysteine = (sulfur carrier)-SH + L-alanine</text>
        <dbReference type="Rhea" id="RHEA:43892"/>
        <dbReference type="Rhea" id="RHEA-COMP:14737"/>
        <dbReference type="Rhea" id="RHEA-COMP:14739"/>
        <dbReference type="ChEBI" id="CHEBI:29917"/>
        <dbReference type="ChEBI" id="CHEBI:35235"/>
        <dbReference type="ChEBI" id="CHEBI:57972"/>
        <dbReference type="ChEBI" id="CHEBI:64428"/>
        <dbReference type="EC" id="2.8.1.7"/>
    </reaction>
</comment>
<dbReference type="Pfam" id="PF00266">
    <property type="entry name" value="Aminotran_5"/>
    <property type="match status" value="1"/>
</dbReference>
<dbReference type="RefSeq" id="WP_065254779.1">
    <property type="nucleotide sequence ID" value="NZ_CABHIH010000009.1"/>
</dbReference>
<gene>
    <name evidence="7" type="ORF">CP373A1_14770</name>
</gene>
<proteinExistence type="inferred from homology"/>
<dbReference type="PANTHER" id="PTHR43586">
    <property type="entry name" value="CYSTEINE DESULFURASE"/>
    <property type="match status" value="1"/>
</dbReference>
<comment type="similarity">
    <text evidence="2">Belongs to the class-V pyridoxal-phosphate-dependent aminotransferase family. Csd subfamily.</text>
</comment>
<reference evidence="7 8" key="1">
    <citation type="submission" date="2016-06" db="EMBL/GenBank/DDBJ databases">
        <authorList>
            <person name="Kjaerup R.B."/>
            <person name="Dalgaard T.S."/>
            <person name="Juul-Madsen H.R."/>
        </authorList>
    </citation>
    <scope>NUCLEOTIDE SEQUENCE [LARGE SCALE GENOMIC DNA]</scope>
    <source>
        <strain evidence="7 8">373-A1</strain>
    </source>
</reference>
<dbReference type="PIRSF" id="PIRSF005572">
    <property type="entry name" value="NifS"/>
    <property type="match status" value="1"/>
</dbReference>